<dbReference type="SMART" id="SM00388">
    <property type="entry name" value="HisKA"/>
    <property type="match status" value="1"/>
</dbReference>
<name>A0A212LVT4_9FIRM</name>
<dbReference type="EC" id="2.7.13.3" evidence="3"/>
<dbReference type="InterPro" id="IPR005467">
    <property type="entry name" value="His_kinase_dom"/>
</dbReference>
<keyword evidence="7" id="KW-0902">Two-component regulatory system</keyword>
<keyword evidence="6 12" id="KW-0418">Kinase</keyword>
<feature type="transmembrane region" description="Helical" evidence="10">
    <location>
        <begin position="12"/>
        <end position="32"/>
    </location>
</feature>
<dbReference type="Pfam" id="PF02518">
    <property type="entry name" value="HATPase_c"/>
    <property type="match status" value="1"/>
</dbReference>
<keyword evidence="4" id="KW-0597">Phosphoprotein</keyword>
<dbReference type="FunFam" id="3.30.565.10:FF:000006">
    <property type="entry name" value="Sensor histidine kinase WalK"/>
    <property type="match status" value="1"/>
</dbReference>
<evidence type="ECO:0000256" key="5">
    <source>
        <dbReference type="ARBA" id="ARBA00022679"/>
    </source>
</evidence>
<proteinExistence type="predicted"/>
<evidence type="ECO:0000256" key="8">
    <source>
        <dbReference type="ARBA" id="ARBA00023136"/>
    </source>
</evidence>
<feature type="region of interest" description="Disordered" evidence="9">
    <location>
        <begin position="66"/>
        <end position="98"/>
    </location>
</feature>
<dbReference type="SMART" id="SM00387">
    <property type="entry name" value="HATPase_c"/>
    <property type="match status" value="1"/>
</dbReference>
<protein>
    <recommendedName>
        <fullName evidence="3">histidine kinase</fullName>
        <ecNumber evidence="3">2.7.13.3</ecNumber>
    </recommendedName>
</protein>
<dbReference type="CDD" id="cd00075">
    <property type="entry name" value="HATPase"/>
    <property type="match status" value="1"/>
</dbReference>
<feature type="compositionally biased region" description="Pro residues" evidence="9">
    <location>
        <begin position="80"/>
        <end position="97"/>
    </location>
</feature>
<dbReference type="GO" id="GO:0016036">
    <property type="term" value="P:cellular response to phosphate starvation"/>
    <property type="evidence" value="ECO:0007669"/>
    <property type="project" value="TreeGrafter"/>
</dbReference>
<evidence type="ECO:0000256" key="9">
    <source>
        <dbReference type="SAM" id="MobiDB-lite"/>
    </source>
</evidence>
<dbReference type="PRINTS" id="PR00344">
    <property type="entry name" value="BCTRLSENSOR"/>
</dbReference>
<dbReference type="GO" id="GO:0004721">
    <property type="term" value="F:phosphoprotein phosphatase activity"/>
    <property type="evidence" value="ECO:0007669"/>
    <property type="project" value="TreeGrafter"/>
</dbReference>
<evidence type="ECO:0000256" key="3">
    <source>
        <dbReference type="ARBA" id="ARBA00012438"/>
    </source>
</evidence>
<keyword evidence="10" id="KW-0812">Transmembrane</keyword>
<dbReference type="InterPro" id="IPR036890">
    <property type="entry name" value="HATPase_C_sf"/>
</dbReference>
<dbReference type="GO" id="GO:0000155">
    <property type="term" value="F:phosphorelay sensor kinase activity"/>
    <property type="evidence" value="ECO:0007669"/>
    <property type="project" value="InterPro"/>
</dbReference>
<dbReference type="GO" id="GO:0005886">
    <property type="term" value="C:plasma membrane"/>
    <property type="evidence" value="ECO:0007669"/>
    <property type="project" value="TreeGrafter"/>
</dbReference>
<keyword evidence="10" id="KW-1133">Transmembrane helix</keyword>
<dbReference type="CDD" id="cd00082">
    <property type="entry name" value="HisKA"/>
    <property type="match status" value="1"/>
</dbReference>
<keyword evidence="5 12" id="KW-0808">Transferase</keyword>
<dbReference type="SUPFAM" id="SSF47384">
    <property type="entry name" value="Homodimeric domain of signal transducing histidine kinase"/>
    <property type="match status" value="1"/>
</dbReference>
<organism evidence="12">
    <name type="scientific">uncultured Sporomusa sp</name>
    <dbReference type="NCBI Taxonomy" id="307249"/>
    <lineage>
        <taxon>Bacteria</taxon>
        <taxon>Bacillati</taxon>
        <taxon>Bacillota</taxon>
        <taxon>Negativicutes</taxon>
        <taxon>Selenomonadales</taxon>
        <taxon>Sporomusaceae</taxon>
        <taxon>Sporomusa</taxon>
        <taxon>environmental samples</taxon>
    </lineage>
</organism>
<dbReference type="FunFam" id="1.10.287.130:FF:000001">
    <property type="entry name" value="Two-component sensor histidine kinase"/>
    <property type="match status" value="1"/>
</dbReference>
<evidence type="ECO:0000256" key="4">
    <source>
        <dbReference type="ARBA" id="ARBA00022553"/>
    </source>
</evidence>
<evidence type="ECO:0000259" key="11">
    <source>
        <dbReference type="PROSITE" id="PS50109"/>
    </source>
</evidence>
<dbReference type="RefSeq" id="WP_288184620.1">
    <property type="nucleotide sequence ID" value="NZ_LT608335.1"/>
</dbReference>
<evidence type="ECO:0000256" key="2">
    <source>
        <dbReference type="ARBA" id="ARBA00004370"/>
    </source>
</evidence>
<dbReference type="EMBL" id="FMJE01000004">
    <property type="protein sequence ID" value="SCM81653.1"/>
    <property type="molecule type" value="Genomic_DNA"/>
</dbReference>
<feature type="domain" description="Histidine kinase" evidence="11">
    <location>
        <begin position="221"/>
        <end position="436"/>
    </location>
</feature>
<evidence type="ECO:0000256" key="10">
    <source>
        <dbReference type="SAM" id="Phobius"/>
    </source>
</evidence>
<dbReference type="Pfam" id="PF00512">
    <property type="entry name" value="HisKA"/>
    <property type="match status" value="1"/>
</dbReference>
<dbReference type="PROSITE" id="PS50109">
    <property type="entry name" value="HIS_KIN"/>
    <property type="match status" value="1"/>
</dbReference>
<dbReference type="PANTHER" id="PTHR45453:SF1">
    <property type="entry name" value="PHOSPHATE REGULON SENSOR PROTEIN PHOR"/>
    <property type="match status" value="1"/>
</dbReference>
<dbReference type="InterPro" id="IPR050351">
    <property type="entry name" value="BphY/WalK/GraS-like"/>
</dbReference>
<comment type="subcellular location">
    <subcellularLocation>
        <location evidence="2">Membrane</location>
    </subcellularLocation>
</comment>
<keyword evidence="8 10" id="KW-0472">Membrane</keyword>
<evidence type="ECO:0000256" key="1">
    <source>
        <dbReference type="ARBA" id="ARBA00000085"/>
    </source>
</evidence>
<gene>
    <name evidence="12" type="primary">resE</name>
    <name evidence="12" type="ORF">KL86SPO_40137</name>
</gene>
<evidence type="ECO:0000313" key="12">
    <source>
        <dbReference type="EMBL" id="SCM81653.1"/>
    </source>
</evidence>
<dbReference type="SUPFAM" id="SSF55874">
    <property type="entry name" value="ATPase domain of HSP90 chaperone/DNA topoisomerase II/histidine kinase"/>
    <property type="match status" value="1"/>
</dbReference>
<dbReference type="InterPro" id="IPR004358">
    <property type="entry name" value="Sig_transdc_His_kin-like_C"/>
</dbReference>
<dbReference type="PANTHER" id="PTHR45453">
    <property type="entry name" value="PHOSPHATE REGULON SENSOR PROTEIN PHOR"/>
    <property type="match status" value="1"/>
</dbReference>
<comment type="catalytic activity">
    <reaction evidence="1">
        <text>ATP + protein L-histidine = ADP + protein N-phospho-L-histidine.</text>
        <dbReference type="EC" id="2.7.13.3"/>
    </reaction>
</comment>
<dbReference type="Gene3D" id="3.30.565.10">
    <property type="entry name" value="Histidine kinase-like ATPase, C-terminal domain"/>
    <property type="match status" value="1"/>
</dbReference>
<accession>A0A212LVT4</accession>
<dbReference type="InterPro" id="IPR003661">
    <property type="entry name" value="HisK_dim/P_dom"/>
</dbReference>
<sequence length="438" mass="47469">MFQKLRLKLTLINVSIILVLFLLLIVSTYGFAKINISNRIESIANKIMADIQADIITDLPLRRLPPGISPGNSPAGEPQSTPPGSPPAPPPGMPPGPNFFFVKTTATGEVIFQSSGQPHDAEQLKVLTDQVLQTASAQGTITIAQTDYFYLQAPLLHQPGQIILFHDLAQETGMLRTVLTALLAVGAVCAILSFGASFYMANRAMTPIKQAWQQQNDFLSDASHELRTPLTVIQTNLEIVRESPDETVANQSKWLDNIQEESICMMNLINSLLFLARANSAQQPLHKEPFALSMTLLQAAAPFEAVAIRKKIFLDVNALAAPVIVGDKARIKQVIAILLDNGLRHTPPGGKLLAALSQSEGKAVLTITDSGEGIAPEHWEKIFDRFYQVDKSRNKGGSGLGLSIAKWIIENHGGTIAVTSTPGEGTTFTVRLPAHPDR</sequence>
<dbReference type="InterPro" id="IPR003594">
    <property type="entry name" value="HATPase_dom"/>
</dbReference>
<dbReference type="AlphaFoldDB" id="A0A212LVT4"/>
<dbReference type="Gene3D" id="1.10.287.130">
    <property type="match status" value="1"/>
</dbReference>
<feature type="transmembrane region" description="Helical" evidence="10">
    <location>
        <begin position="178"/>
        <end position="200"/>
    </location>
</feature>
<dbReference type="InterPro" id="IPR036097">
    <property type="entry name" value="HisK_dim/P_sf"/>
</dbReference>
<evidence type="ECO:0000256" key="7">
    <source>
        <dbReference type="ARBA" id="ARBA00023012"/>
    </source>
</evidence>
<reference evidence="12" key="1">
    <citation type="submission" date="2016-08" db="EMBL/GenBank/DDBJ databases">
        <authorList>
            <person name="Seilhamer J.J."/>
        </authorList>
    </citation>
    <scope>NUCLEOTIDE SEQUENCE</scope>
    <source>
        <strain evidence="12">86</strain>
    </source>
</reference>
<evidence type="ECO:0000256" key="6">
    <source>
        <dbReference type="ARBA" id="ARBA00022777"/>
    </source>
</evidence>